<sequence>MDPLSVSASVIALIGAGGKIVSLLSRVTAIADAPALAAVTLTEMTDISTALRHIQDFINGTVKVPIERQQNILVEHIIATLTGCLKTYSELEKIVDSLNIGLSGMSVFDRVKWTAKEASIRTIVLRLQNHKSSLSLMLSILQSTSIIEVRQTVTRLHGLMEELLCGDDDLYRRLSSLRTRALPSGASNIESILHDNTNDVNDDGDNTTIRPMMTANRNTMENFNKSTIGGFAFDGVLAKSRVYSRLTYLHPNTHSEMSLTSSTRRVMATTLFSATSLAEISNISIYSLPIYNHEVSNYNSSTKIRAPAAPSLPRVGVIQLFVNNQPPSPDQPADSRPPSPGQSVDNQPPHFYRSVKDRPPTPHPGNIDQHVKKFHKEPNNIPARRIISEIIRDLICPSDCNENTTISHLRETIAAYCHNPTDDGCRDSLERICTLVDQIGWMIDVSRSVRTFGSFGGEVIFPGLQQDGVEVKKADLLSWFI</sequence>
<evidence type="ECO:0000256" key="1">
    <source>
        <dbReference type="SAM" id="MobiDB-lite"/>
    </source>
</evidence>
<organism evidence="2 3">
    <name type="scientific">Glonium stellatum</name>
    <dbReference type="NCBI Taxonomy" id="574774"/>
    <lineage>
        <taxon>Eukaryota</taxon>
        <taxon>Fungi</taxon>
        <taxon>Dikarya</taxon>
        <taxon>Ascomycota</taxon>
        <taxon>Pezizomycotina</taxon>
        <taxon>Dothideomycetes</taxon>
        <taxon>Pleosporomycetidae</taxon>
        <taxon>Gloniales</taxon>
        <taxon>Gloniaceae</taxon>
        <taxon>Glonium</taxon>
    </lineage>
</organism>
<name>A0A8E2EU19_9PEZI</name>
<dbReference type="AlphaFoldDB" id="A0A8E2EU19"/>
<evidence type="ECO:0000313" key="3">
    <source>
        <dbReference type="Proteomes" id="UP000250140"/>
    </source>
</evidence>
<feature type="compositionally biased region" description="Pro residues" evidence="1">
    <location>
        <begin position="326"/>
        <end position="340"/>
    </location>
</feature>
<evidence type="ECO:0008006" key="4">
    <source>
        <dbReference type="Google" id="ProtNLM"/>
    </source>
</evidence>
<dbReference type="EMBL" id="KV750421">
    <property type="protein sequence ID" value="OCL04840.1"/>
    <property type="molecule type" value="Genomic_DNA"/>
</dbReference>
<evidence type="ECO:0000313" key="2">
    <source>
        <dbReference type="EMBL" id="OCL04840.1"/>
    </source>
</evidence>
<accession>A0A8E2EU19</accession>
<proteinExistence type="predicted"/>
<gene>
    <name evidence="2" type="ORF">AOQ84DRAFT_367150</name>
</gene>
<dbReference type="Proteomes" id="UP000250140">
    <property type="component" value="Unassembled WGS sequence"/>
</dbReference>
<protein>
    <recommendedName>
        <fullName evidence="4">Fungal N-terminal domain-containing protein</fullName>
    </recommendedName>
</protein>
<keyword evidence="3" id="KW-1185">Reference proteome</keyword>
<dbReference type="OrthoDB" id="19923at2759"/>
<reference evidence="2 3" key="1">
    <citation type="journal article" date="2016" name="Nat. Commun.">
        <title>Ectomycorrhizal ecology is imprinted in the genome of the dominant symbiotic fungus Cenococcum geophilum.</title>
        <authorList>
            <consortium name="DOE Joint Genome Institute"/>
            <person name="Peter M."/>
            <person name="Kohler A."/>
            <person name="Ohm R.A."/>
            <person name="Kuo A."/>
            <person name="Krutzmann J."/>
            <person name="Morin E."/>
            <person name="Arend M."/>
            <person name="Barry K.W."/>
            <person name="Binder M."/>
            <person name="Choi C."/>
            <person name="Clum A."/>
            <person name="Copeland A."/>
            <person name="Grisel N."/>
            <person name="Haridas S."/>
            <person name="Kipfer T."/>
            <person name="LaButti K."/>
            <person name="Lindquist E."/>
            <person name="Lipzen A."/>
            <person name="Maire R."/>
            <person name="Meier B."/>
            <person name="Mihaltcheva S."/>
            <person name="Molinier V."/>
            <person name="Murat C."/>
            <person name="Poggeler S."/>
            <person name="Quandt C.A."/>
            <person name="Sperisen C."/>
            <person name="Tritt A."/>
            <person name="Tisserant E."/>
            <person name="Crous P.W."/>
            <person name="Henrissat B."/>
            <person name="Nehls U."/>
            <person name="Egli S."/>
            <person name="Spatafora J.W."/>
            <person name="Grigoriev I.V."/>
            <person name="Martin F.M."/>
        </authorList>
    </citation>
    <scope>NUCLEOTIDE SEQUENCE [LARGE SCALE GENOMIC DNA]</scope>
    <source>
        <strain evidence="2 3">CBS 207.34</strain>
    </source>
</reference>
<feature type="region of interest" description="Disordered" evidence="1">
    <location>
        <begin position="322"/>
        <end position="368"/>
    </location>
</feature>